<protein>
    <submittedName>
        <fullName evidence="1">Uncharacterized protein</fullName>
    </submittedName>
</protein>
<evidence type="ECO:0000313" key="2">
    <source>
        <dbReference type="Proteomes" id="UP000054538"/>
    </source>
</evidence>
<name>A0A0D0CX02_9AGAM</name>
<feature type="non-terminal residue" evidence="1">
    <location>
        <position position="1"/>
    </location>
</feature>
<dbReference type="EMBL" id="KN827956">
    <property type="protein sequence ID" value="KIK75651.1"/>
    <property type="molecule type" value="Genomic_DNA"/>
</dbReference>
<accession>A0A0D0CX02</accession>
<keyword evidence="2" id="KW-1185">Reference proteome</keyword>
<dbReference type="AlphaFoldDB" id="A0A0D0CX02"/>
<organism evidence="1 2">
    <name type="scientific">Paxillus rubicundulus Ve08.2h10</name>
    <dbReference type="NCBI Taxonomy" id="930991"/>
    <lineage>
        <taxon>Eukaryota</taxon>
        <taxon>Fungi</taxon>
        <taxon>Dikarya</taxon>
        <taxon>Basidiomycota</taxon>
        <taxon>Agaricomycotina</taxon>
        <taxon>Agaricomycetes</taxon>
        <taxon>Agaricomycetidae</taxon>
        <taxon>Boletales</taxon>
        <taxon>Paxilineae</taxon>
        <taxon>Paxillaceae</taxon>
        <taxon>Paxillus</taxon>
    </lineage>
</organism>
<reference evidence="1 2" key="1">
    <citation type="submission" date="2014-04" db="EMBL/GenBank/DDBJ databases">
        <authorList>
            <consortium name="DOE Joint Genome Institute"/>
            <person name="Kuo A."/>
            <person name="Kohler A."/>
            <person name="Jargeat P."/>
            <person name="Nagy L.G."/>
            <person name="Floudas D."/>
            <person name="Copeland A."/>
            <person name="Barry K.W."/>
            <person name="Cichocki N."/>
            <person name="Veneault-Fourrey C."/>
            <person name="LaButti K."/>
            <person name="Lindquist E.A."/>
            <person name="Lipzen A."/>
            <person name="Lundell T."/>
            <person name="Morin E."/>
            <person name="Murat C."/>
            <person name="Sun H."/>
            <person name="Tunlid A."/>
            <person name="Henrissat B."/>
            <person name="Grigoriev I.V."/>
            <person name="Hibbett D.S."/>
            <person name="Martin F."/>
            <person name="Nordberg H.P."/>
            <person name="Cantor M.N."/>
            <person name="Hua S.X."/>
        </authorList>
    </citation>
    <scope>NUCLEOTIDE SEQUENCE [LARGE SCALE GENOMIC DNA]</scope>
    <source>
        <strain evidence="1 2">Ve08.2h10</strain>
    </source>
</reference>
<reference evidence="2" key="2">
    <citation type="submission" date="2015-01" db="EMBL/GenBank/DDBJ databases">
        <title>Evolutionary Origins and Diversification of the Mycorrhizal Mutualists.</title>
        <authorList>
            <consortium name="DOE Joint Genome Institute"/>
            <consortium name="Mycorrhizal Genomics Consortium"/>
            <person name="Kohler A."/>
            <person name="Kuo A."/>
            <person name="Nagy L.G."/>
            <person name="Floudas D."/>
            <person name="Copeland A."/>
            <person name="Barry K.W."/>
            <person name="Cichocki N."/>
            <person name="Veneault-Fourrey C."/>
            <person name="LaButti K."/>
            <person name="Lindquist E.A."/>
            <person name="Lipzen A."/>
            <person name="Lundell T."/>
            <person name="Morin E."/>
            <person name="Murat C."/>
            <person name="Riley R."/>
            <person name="Ohm R."/>
            <person name="Sun H."/>
            <person name="Tunlid A."/>
            <person name="Henrissat B."/>
            <person name="Grigoriev I.V."/>
            <person name="Hibbett D.S."/>
            <person name="Martin F."/>
        </authorList>
    </citation>
    <scope>NUCLEOTIDE SEQUENCE [LARGE SCALE GENOMIC DNA]</scope>
    <source>
        <strain evidence="2">Ve08.2h10</strain>
    </source>
</reference>
<proteinExistence type="predicted"/>
<dbReference type="InParanoid" id="A0A0D0CX02"/>
<dbReference type="Proteomes" id="UP000054538">
    <property type="component" value="Unassembled WGS sequence"/>
</dbReference>
<dbReference type="HOGENOM" id="CLU_155624_2_0_1"/>
<sequence length="63" mass="7330">LHDNQIPHRTKLSELIEERYKSEYCAMVLDIQANQKSLGWVSFTSDLWSNQTIKGFMGVTAHY</sequence>
<feature type="non-terminal residue" evidence="1">
    <location>
        <position position="63"/>
    </location>
</feature>
<evidence type="ECO:0000313" key="1">
    <source>
        <dbReference type="EMBL" id="KIK75651.1"/>
    </source>
</evidence>
<gene>
    <name evidence="1" type="ORF">PAXRUDRAFT_61962</name>
</gene>
<dbReference type="OrthoDB" id="1607513at2759"/>